<evidence type="ECO:0000313" key="2">
    <source>
        <dbReference type="EMBL" id="EKC22764.1"/>
    </source>
</evidence>
<dbReference type="PROSITE" id="PS50287">
    <property type="entry name" value="SRCR_2"/>
    <property type="match status" value="1"/>
</dbReference>
<name>K1PUU6_MAGGI</name>
<dbReference type="Pfam" id="PF00530">
    <property type="entry name" value="SRCR"/>
    <property type="match status" value="1"/>
</dbReference>
<organism evidence="2">
    <name type="scientific">Magallana gigas</name>
    <name type="common">Pacific oyster</name>
    <name type="synonym">Crassostrea gigas</name>
    <dbReference type="NCBI Taxonomy" id="29159"/>
    <lineage>
        <taxon>Eukaryota</taxon>
        <taxon>Metazoa</taxon>
        <taxon>Spiralia</taxon>
        <taxon>Lophotrochozoa</taxon>
        <taxon>Mollusca</taxon>
        <taxon>Bivalvia</taxon>
        <taxon>Autobranchia</taxon>
        <taxon>Pteriomorphia</taxon>
        <taxon>Ostreida</taxon>
        <taxon>Ostreoidea</taxon>
        <taxon>Ostreidae</taxon>
        <taxon>Magallana</taxon>
    </lineage>
</organism>
<dbReference type="HOGENOM" id="CLU_1361608_0_0_1"/>
<dbReference type="EMBL" id="JH816403">
    <property type="protein sequence ID" value="EKC22764.1"/>
    <property type="molecule type" value="Genomic_DNA"/>
</dbReference>
<proteinExistence type="predicted"/>
<protein>
    <submittedName>
        <fullName evidence="2">Uncharacterized protein</fullName>
    </submittedName>
</protein>
<reference evidence="2" key="1">
    <citation type="journal article" date="2012" name="Nature">
        <title>The oyster genome reveals stress adaptation and complexity of shell formation.</title>
        <authorList>
            <person name="Zhang G."/>
            <person name="Fang X."/>
            <person name="Guo X."/>
            <person name="Li L."/>
            <person name="Luo R."/>
            <person name="Xu F."/>
            <person name="Yang P."/>
            <person name="Zhang L."/>
            <person name="Wang X."/>
            <person name="Qi H."/>
            <person name="Xiong Z."/>
            <person name="Que H."/>
            <person name="Xie Y."/>
            <person name="Holland P.W."/>
            <person name="Paps J."/>
            <person name="Zhu Y."/>
            <person name="Wu F."/>
            <person name="Chen Y."/>
            <person name="Wang J."/>
            <person name="Peng C."/>
            <person name="Meng J."/>
            <person name="Yang L."/>
            <person name="Liu J."/>
            <person name="Wen B."/>
            <person name="Zhang N."/>
            <person name="Huang Z."/>
            <person name="Zhu Q."/>
            <person name="Feng Y."/>
            <person name="Mount A."/>
            <person name="Hedgecock D."/>
            <person name="Xu Z."/>
            <person name="Liu Y."/>
            <person name="Domazet-Loso T."/>
            <person name="Du Y."/>
            <person name="Sun X."/>
            <person name="Zhang S."/>
            <person name="Liu B."/>
            <person name="Cheng P."/>
            <person name="Jiang X."/>
            <person name="Li J."/>
            <person name="Fan D."/>
            <person name="Wang W."/>
            <person name="Fu W."/>
            <person name="Wang T."/>
            <person name="Wang B."/>
            <person name="Zhang J."/>
            <person name="Peng Z."/>
            <person name="Li Y."/>
            <person name="Li N."/>
            <person name="Wang J."/>
            <person name="Chen M."/>
            <person name="He Y."/>
            <person name="Tan F."/>
            <person name="Song X."/>
            <person name="Zheng Q."/>
            <person name="Huang R."/>
            <person name="Yang H."/>
            <person name="Du X."/>
            <person name="Chen L."/>
            <person name="Yang M."/>
            <person name="Gaffney P.M."/>
            <person name="Wang S."/>
            <person name="Luo L."/>
            <person name="She Z."/>
            <person name="Ming Y."/>
            <person name="Huang W."/>
            <person name="Zhang S."/>
            <person name="Huang B."/>
            <person name="Zhang Y."/>
            <person name="Qu T."/>
            <person name="Ni P."/>
            <person name="Miao G."/>
            <person name="Wang J."/>
            <person name="Wang Q."/>
            <person name="Steinberg C.E."/>
            <person name="Wang H."/>
            <person name="Li N."/>
            <person name="Qian L."/>
            <person name="Zhang G."/>
            <person name="Li Y."/>
            <person name="Yang H."/>
            <person name="Liu X."/>
            <person name="Wang J."/>
            <person name="Yin Y."/>
            <person name="Wang J."/>
        </authorList>
    </citation>
    <scope>NUCLEOTIDE SEQUENCE [LARGE SCALE GENOMIC DNA]</scope>
    <source>
        <strain evidence="2">05x7-T-G4-1.051#20</strain>
    </source>
</reference>
<dbReference type="PANTHER" id="PTHR48071:SF18">
    <property type="entry name" value="DELETED IN MALIGNANT BRAIN TUMORS 1 PROTEIN-RELATED"/>
    <property type="match status" value="1"/>
</dbReference>
<dbReference type="Gene3D" id="3.10.250.10">
    <property type="entry name" value="SRCR-like domain"/>
    <property type="match status" value="1"/>
</dbReference>
<dbReference type="InterPro" id="IPR001190">
    <property type="entry name" value="SRCR"/>
</dbReference>
<evidence type="ECO:0000256" key="1">
    <source>
        <dbReference type="PROSITE-ProRule" id="PRU00196"/>
    </source>
</evidence>
<dbReference type="PROSITE" id="PS00420">
    <property type="entry name" value="SRCR_1"/>
    <property type="match status" value="1"/>
</dbReference>
<dbReference type="InterPro" id="IPR036772">
    <property type="entry name" value="SRCR-like_dom_sf"/>
</dbReference>
<dbReference type="PANTHER" id="PTHR48071">
    <property type="entry name" value="SRCR DOMAIN-CONTAINING PROTEIN"/>
    <property type="match status" value="1"/>
</dbReference>
<dbReference type="GO" id="GO:0016020">
    <property type="term" value="C:membrane"/>
    <property type="evidence" value="ECO:0007669"/>
    <property type="project" value="InterPro"/>
</dbReference>
<accession>K1PUU6</accession>
<gene>
    <name evidence="2" type="ORF">CGI_10001511</name>
</gene>
<dbReference type="InParanoid" id="K1PUU6"/>
<sequence>MDVQVLNVRTLFFLCLITFSVSFLVPGHPTQNGTLAPPDKDAALSYLVQEVFDLRVLLQSQEREIQALKSQQALVDVNNQTGFQAVKTWLENLENSVQFLTTTQQNHEIRDEETNRTIFLELDQLNSELSELRSTTNKTIMKVYKELQGIRLTGGDANSGRVEIRFLGDWGTVCDDDFGIEEARVVCRMLGKSTLENTIII</sequence>
<dbReference type="SUPFAM" id="SSF56487">
    <property type="entry name" value="SRCR-like"/>
    <property type="match status" value="1"/>
</dbReference>
<comment type="caution">
    <text evidence="1">Lacks conserved residue(s) required for the propagation of feature annotation.</text>
</comment>
<dbReference type="PRINTS" id="PR00258">
    <property type="entry name" value="SPERACTRCPTR"/>
</dbReference>
<dbReference type="AlphaFoldDB" id="K1PUU6"/>